<dbReference type="EC" id="3.2.1.33" evidence="6"/>
<evidence type="ECO:0000313" key="21">
    <source>
        <dbReference type="EMBL" id="PWN93470.1"/>
    </source>
</evidence>
<dbReference type="Gene3D" id="3.20.20.80">
    <property type="entry name" value="Glycosidases"/>
    <property type="match status" value="2"/>
</dbReference>
<evidence type="ECO:0000313" key="22">
    <source>
        <dbReference type="Proteomes" id="UP000245768"/>
    </source>
</evidence>
<dbReference type="InterPro" id="IPR032792">
    <property type="entry name" value="AGL_glucanoTrfase"/>
</dbReference>
<dbReference type="EMBL" id="KZ819634">
    <property type="protein sequence ID" value="PWN93470.1"/>
    <property type="molecule type" value="Genomic_DNA"/>
</dbReference>
<keyword evidence="11" id="KW-0378">Hydrolase</keyword>
<dbReference type="InterPro" id="IPR017853">
    <property type="entry name" value="GH"/>
</dbReference>
<sequence length="1570" mass="174979">MAEHTVYLLQLESDGSPSGEKSYIRLPPPVKPYVLRFTVEAGSLASRRGVLWTNCPQAANETFDRAKFYPHELPNNLSKPANIDIKITHAGAFEFYVEHAAPLQRVPYPTPALPVAHDGQRGDDEAKRVQGKHGYFNVDPIIRITPRARILDPKSLDILPVGKGGSVLKAKQEALSQDALVLQTFVAKWAGSLSEWAPHLDEATASGYNMLHFPPLQVRGRSNSPYSIADQTDFAADLFDEKAGKHATKQQRFETMAVWLDRLRSHWGLLSMVDIVLNHTSFDSHWLKEHPEAAYNPDNSPHLTPADELDRALFEYSNRLSSLGLPTDPKSEADAAKIIDGVKQHVLQSLKLWEFYVIDATGHKQDFKNAWDSFNNNDGSSRMIHSLGEDESLQGRSASEAAPLLKRHALRNHMALADRFTTHLDIPLSVCIMRNLVGEGTSSDEAADAFGKAIDELNVPLYATYDDDVKAILSNLSGRLTYMRVDAGGPKVGPITKESPFCEPYFTRLDAEDPEVAKHRHSAKKLSLANNGWIWAADPLMDFASSKSRVYLRREVIVWADCVKLRYGRKPADSPFLWKHMEEYCSSLAKMFNGVRIDNCHSTPIHVGEHFLDVARKANKDLYVCAELFTGSAEMDVHFVKRLGINSLIREMENGHDAKEESRLLYRFGVNKPIGSMDAACLSKVEGNTTIVPLQGSSPHALFMDLTHDNETPSKKRTAQDAITMGALVNFSWSAIGSTKGFDNLYPDLLNIVSEKRRYAIPTVGENDGITSIKRLFNHLHVEMVHDGYSEGHVHQEGSYIMMHRIHPQTHKGYLVLAHTAFTGNESGSINPVKLNRTKVRYVMGARLDITSNESPKDENHVRGLPSKLVSLPAPEIKEDGKESDGSPFAQINVGALAPASVMLFATDMEGLGPDLDALCQEGADKAFSELDLVDLNVVLYRADAEERDSTDGQDGVYSIPDLGAMVYCGTEGWMPHLDAVMRNNDLGHPLCAHLRNGTWALDYIHSRLEKQTAQFPRLAKPAAWFKERFDRIKETVPSFMRPKYFALVVKTASDAAKRRAFGQMSDFVKDGDDFTKSLALTAIQMNGQVKSASLWPDRSSASMAAGLPFFATSWARLWGRDVFISLRGLYLTTAMHAAAREHILSFGSTLWNGLIPNLLNSTRAPRYNCRDGPWFYSQNVQDYVTKVPQGEKILSEKVKRRFLPYDSEWYDVESPQAFSKESTVAELIQEILQQHATGIHFREHDAGPKVDNDMTDKGFNIDIDVDWESGIIFGGNPSNCGTWQDKMGSSAKAGNKGVPGSSREGAAVEITGLLKSTLRWVDSLASKGAWPAKGVEIKGGKTLTYKQWGDLLQSSFEKSYWVPLDAKDDANYKVDPKLVNRRGIYKDVFGSSKGREWCDYQLRANFPMAMCVAPELFDKQHAQTALQAADAILRDVLGMKTLDPSDSNFHPVYDNSDDSSDYWMAKGMCYHNGPPWVFPFGFFLRAHLLFFNEEDTKGNGTLAAGWRAMSMLKDHRAHIRTNPWAGLPELTNADGRECRDACPTQAWSASTILDALELLYHQQQASSSK</sequence>
<evidence type="ECO:0000256" key="5">
    <source>
        <dbReference type="ARBA" id="ARBA00012560"/>
    </source>
</evidence>
<evidence type="ECO:0000256" key="2">
    <source>
        <dbReference type="ARBA" id="ARBA00000927"/>
    </source>
</evidence>
<organism evidence="21 22">
    <name type="scientific">Acaromyces ingoldii</name>
    <dbReference type="NCBI Taxonomy" id="215250"/>
    <lineage>
        <taxon>Eukaryota</taxon>
        <taxon>Fungi</taxon>
        <taxon>Dikarya</taxon>
        <taxon>Basidiomycota</taxon>
        <taxon>Ustilaginomycotina</taxon>
        <taxon>Exobasidiomycetes</taxon>
        <taxon>Exobasidiales</taxon>
        <taxon>Cryptobasidiaceae</taxon>
        <taxon>Acaromyces</taxon>
    </lineage>
</organism>
<dbReference type="STRING" id="215250.A0A316YV76"/>
<evidence type="ECO:0000256" key="14">
    <source>
        <dbReference type="ARBA" id="ARBA00023295"/>
    </source>
</evidence>
<dbReference type="GO" id="GO:0005737">
    <property type="term" value="C:cytoplasm"/>
    <property type="evidence" value="ECO:0007669"/>
    <property type="project" value="UniProtKB-SubCell"/>
</dbReference>
<evidence type="ECO:0000256" key="13">
    <source>
        <dbReference type="ARBA" id="ARBA00023268"/>
    </source>
</evidence>
<proteinExistence type="inferred from homology"/>
<dbReference type="GO" id="GO:0005980">
    <property type="term" value="P:glycogen catabolic process"/>
    <property type="evidence" value="ECO:0007669"/>
    <property type="project" value="InterPro"/>
</dbReference>
<comment type="catalytic activity">
    <reaction evidence="2">
        <text>Hydrolysis of (1-&gt;6)-alpha-D-glucosidic branch linkages in glycogen phosphorylase limit dextrin.</text>
        <dbReference type="EC" id="3.2.1.33"/>
    </reaction>
</comment>
<dbReference type="InterPro" id="IPR029436">
    <property type="entry name" value="AGL_euk_N"/>
</dbReference>
<dbReference type="Proteomes" id="UP000245768">
    <property type="component" value="Unassembled WGS sequence"/>
</dbReference>
<keyword evidence="14" id="KW-0326">Glycosidase</keyword>
<dbReference type="GO" id="GO:0004135">
    <property type="term" value="F:amylo-alpha-1,6-glucosidase activity"/>
    <property type="evidence" value="ECO:0007669"/>
    <property type="project" value="UniProtKB-EC"/>
</dbReference>
<dbReference type="OrthoDB" id="10248904at2759"/>
<evidence type="ECO:0000256" key="1">
    <source>
        <dbReference type="ARBA" id="ARBA00000439"/>
    </source>
</evidence>
<evidence type="ECO:0000256" key="4">
    <source>
        <dbReference type="ARBA" id="ARBA00004496"/>
    </source>
</evidence>
<evidence type="ECO:0000256" key="15">
    <source>
        <dbReference type="ARBA" id="ARBA00025780"/>
    </source>
</evidence>
<dbReference type="InterPro" id="IPR010401">
    <property type="entry name" value="AGL/Gdb1"/>
</dbReference>
<accession>A0A316YV76</accession>
<comment type="subcellular location">
    <subcellularLocation>
        <location evidence="4">Cytoplasm</location>
    </subcellularLocation>
</comment>
<dbReference type="Pfam" id="PF14701">
    <property type="entry name" value="hDGE_amylase"/>
    <property type="match status" value="1"/>
</dbReference>
<keyword evidence="13" id="KW-0511">Multifunctional enzyme</keyword>
<dbReference type="Pfam" id="PF14702">
    <property type="entry name" value="hGDE_central"/>
    <property type="match status" value="1"/>
</dbReference>
<evidence type="ECO:0000256" key="8">
    <source>
        <dbReference type="ARBA" id="ARBA00022490"/>
    </source>
</evidence>
<feature type="domain" description="Glycogen debranching enzyme glucanotransferase" evidence="19">
    <location>
        <begin position="174"/>
        <end position="623"/>
    </location>
</feature>
<evidence type="ECO:0000256" key="16">
    <source>
        <dbReference type="ARBA" id="ARBA00031477"/>
    </source>
</evidence>
<name>A0A316YV76_9BASI</name>
<keyword evidence="12" id="KW-0320">Glycogen biosynthesis</keyword>
<keyword evidence="22" id="KW-1185">Reference proteome</keyword>
<feature type="domain" description="Glycogen debranching enzyme C-terminal" evidence="17">
    <location>
        <begin position="1098"/>
        <end position="1554"/>
    </location>
</feature>
<dbReference type="InterPro" id="IPR032788">
    <property type="entry name" value="AGL_central"/>
</dbReference>
<dbReference type="FunFam" id="1.50.10.10:FF:000039">
    <property type="entry name" value="Glycogen debranching enzyme Gdb1, putative"/>
    <property type="match status" value="1"/>
</dbReference>
<evidence type="ECO:0000256" key="3">
    <source>
        <dbReference type="ARBA" id="ARBA00003530"/>
    </source>
</evidence>
<evidence type="ECO:0000259" key="17">
    <source>
        <dbReference type="Pfam" id="PF06202"/>
    </source>
</evidence>
<gene>
    <name evidence="21" type="ORF">FA10DRAFT_23738</name>
</gene>
<evidence type="ECO:0000259" key="19">
    <source>
        <dbReference type="Pfam" id="PF14701"/>
    </source>
</evidence>
<dbReference type="InterPro" id="IPR008928">
    <property type="entry name" value="6-hairpin_glycosidase_sf"/>
</dbReference>
<evidence type="ECO:0000256" key="6">
    <source>
        <dbReference type="ARBA" id="ARBA00012778"/>
    </source>
</evidence>
<feature type="domain" description="Glycogen debranching enzyme central" evidence="20">
    <location>
        <begin position="769"/>
        <end position="1009"/>
    </location>
</feature>
<comment type="similarity">
    <text evidence="15">Belongs to the glycogen debranching enzyme family.</text>
</comment>
<dbReference type="EC" id="2.4.1.25" evidence="5"/>
<evidence type="ECO:0000256" key="12">
    <source>
        <dbReference type="ARBA" id="ARBA00023056"/>
    </source>
</evidence>
<keyword evidence="9" id="KW-0328">Glycosyltransferase</keyword>
<dbReference type="RefSeq" id="XP_025380668.1">
    <property type="nucleotide sequence ID" value="XM_025519107.1"/>
</dbReference>
<evidence type="ECO:0000256" key="7">
    <source>
        <dbReference type="ARBA" id="ARBA00020723"/>
    </source>
</evidence>
<dbReference type="Pfam" id="PF14699">
    <property type="entry name" value="hGDE_N"/>
    <property type="match status" value="1"/>
</dbReference>
<dbReference type="SUPFAM" id="SSF48208">
    <property type="entry name" value="Six-hairpin glycosidases"/>
    <property type="match status" value="1"/>
</dbReference>
<dbReference type="GO" id="GO:0005978">
    <property type="term" value="P:glycogen biosynthetic process"/>
    <property type="evidence" value="ECO:0007669"/>
    <property type="project" value="UniProtKB-KW"/>
</dbReference>
<dbReference type="GO" id="GO:0004134">
    <property type="term" value="F:4-alpha-glucanotransferase activity"/>
    <property type="evidence" value="ECO:0007669"/>
    <property type="project" value="UniProtKB-EC"/>
</dbReference>
<dbReference type="CDD" id="cd11327">
    <property type="entry name" value="AmyAc_Glg_debranch_2"/>
    <property type="match status" value="1"/>
</dbReference>
<comment type="catalytic activity">
    <reaction evidence="1">
        <text>Transfers a segment of a (1-&gt;4)-alpha-D-glucan to a new position in an acceptor, which may be glucose or a (1-&gt;4)-alpha-D-glucan.</text>
        <dbReference type="EC" id="2.4.1.25"/>
    </reaction>
</comment>
<dbReference type="InParanoid" id="A0A316YV76"/>
<evidence type="ECO:0000256" key="9">
    <source>
        <dbReference type="ARBA" id="ARBA00022676"/>
    </source>
</evidence>
<evidence type="ECO:0000259" key="20">
    <source>
        <dbReference type="Pfam" id="PF14702"/>
    </source>
</evidence>
<dbReference type="Pfam" id="PF06202">
    <property type="entry name" value="GDE_C"/>
    <property type="match status" value="1"/>
</dbReference>
<dbReference type="PANTHER" id="PTHR10569">
    <property type="entry name" value="GLYCOGEN DEBRANCHING ENZYME"/>
    <property type="match status" value="1"/>
</dbReference>
<comment type="function">
    <text evidence="3">Multifunctional enzyme acting as 1,4-alpha-D-glucan:1,4-alpha-D-glucan 4-alpha-D-glycosyltransferase and amylo-1,6-glucosidase in glycogen degradation.</text>
</comment>
<protein>
    <recommendedName>
        <fullName evidence="7">Glycogen debranching enzyme</fullName>
        <ecNumber evidence="5">2.4.1.25</ecNumber>
        <ecNumber evidence="6">3.2.1.33</ecNumber>
    </recommendedName>
    <alternativeName>
        <fullName evidence="16">Glycogen debrancher</fullName>
    </alternativeName>
</protein>
<dbReference type="GeneID" id="37041023"/>
<keyword evidence="10 21" id="KW-0808">Transferase</keyword>
<dbReference type="SUPFAM" id="SSF51445">
    <property type="entry name" value="(Trans)glycosidases"/>
    <property type="match status" value="1"/>
</dbReference>
<evidence type="ECO:0000256" key="11">
    <source>
        <dbReference type="ARBA" id="ARBA00022801"/>
    </source>
</evidence>
<dbReference type="InterPro" id="IPR032790">
    <property type="entry name" value="GDE_C"/>
</dbReference>
<keyword evidence="8" id="KW-0963">Cytoplasm</keyword>
<feature type="domain" description="Eukaryotic glycogen debranching enzyme N-terminal" evidence="18">
    <location>
        <begin position="35"/>
        <end position="144"/>
    </location>
</feature>
<evidence type="ECO:0000259" key="18">
    <source>
        <dbReference type="Pfam" id="PF14699"/>
    </source>
</evidence>
<dbReference type="PANTHER" id="PTHR10569:SF2">
    <property type="entry name" value="GLYCOGEN DEBRANCHING ENZYME"/>
    <property type="match status" value="1"/>
</dbReference>
<reference evidence="21 22" key="1">
    <citation type="journal article" date="2018" name="Mol. Biol. Evol.">
        <title>Broad Genomic Sampling Reveals a Smut Pathogenic Ancestry of the Fungal Clade Ustilaginomycotina.</title>
        <authorList>
            <person name="Kijpornyongpan T."/>
            <person name="Mondo S.J."/>
            <person name="Barry K."/>
            <person name="Sandor L."/>
            <person name="Lee J."/>
            <person name="Lipzen A."/>
            <person name="Pangilinan J."/>
            <person name="LaButti K."/>
            <person name="Hainaut M."/>
            <person name="Henrissat B."/>
            <person name="Grigoriev I.V."/>
            <person name="Spatafora J.W."/>
            <person name="Aime M.C."/>
        </authorList>
    </citation>
    <scope>NUCLEOTIDE SEQUENCE [LARGE SCALE GENOMIC DNA]</scope>
    <source>
        <strain evidence="21 22">MCA 4198</strain>
    </source>
</reference>
<evidence type="ECO:0000256" key="10">
    <source>
        <dbReference type="ARBA" id="ARBA00022679"/>
    </source>
</evidence>